<comment type="caution">
    <text evidence="2">The sequence shown here is derived from an EMBL/GenBank/DDBJ whole genome shotgun (WGS) entry which is preliminary data.</text>
</comment>
<sequence length="88" mass="9846">MNYQPVTAGNQSNPSAGIQEQFDAEKAGEENVQQYVLFPLWSSCSKDPQNTDDDVTFKVKKPEYEVHVSPSNSAQTKKHNNKTTKEAN</sequence>
<feature type="compositionally biased region" description="Polar residues" evidence="1">
    <location>
        <begin position="1"/>
        <end position="18"/>
    </location>
</feature>
<evidence type="ECO:0000256" key="1">
    <source>
        <dbReference type="SAM" id="MobiDB-lite"/>
    </source>
</evidence>
<dbReference type="AlphaFoldDB" id="A0A699T249"/>
<feature type="region of interest" description="Disordered" evidence="1">
    <location>
        <begin position="64"/>
        <end position="88"/>
    </location>
</feature>
<name>A0A699T249_TANCI</name>
<gene>
    <name evidence="2" type="ORF">Tci_875448</name>
</gene>
<dbReference type="EMBL" id="BKCJ011205321">
    <property type="protein sequence ID" value="GFD03479.1"/>
    <property type="molecule type" value="Genomic_DNA"/>
</dbReference>
<feature type="non-terminal residue" evidence="2">
    <location>
        <position position="88"/>
    </location>
</feature>
<feature type="region of interest" description="Disordered" evidence="1">
    <location>
        <begin position="1"/>
        <end position="27"/>
    </location>
</feature>
<reference evidence="2" key="1">
    <citation type="journal article" date="2019" name="Sci. Rep.">
        <title>Draft genome of Tanacetum cinerariifolium, the natural source of mosquito coil.</title>
        <authorList>
            <person name="Yamashiro T."/>
            <person name="Shiraishi A."/>
            <person name="Satake H."/>
            <person name="Nakayama K."/>
        </authorList>
    </citation>
    <scope>NUCLEOTIDE SEQUENCE</scope>
</reference>
<evidence type="ECO:0000313" key="2">
    <source>
        <dbReference type="EMBL" id="GFD03479.1"/>
    </source>
</evidence>
<protein>
    <submittedName>
        <fullName evidence="2">Uncharacterized protein</fullName>
    </submittedName>
</protein>
<organism evidence="2">
    <name type="scientific">Tanacetum cinerariifolium</name>
    <name type="common">Dalmatian daisy</name>
    <name type="synonym">Chrysanthemum cinerariifolium</name>
    <dbReference type="NCBI Taxonomy" id="118510"/>
    <lineage>
        <taxon>Eukaryota</taxon>
        <taxon>Viridiplantae</taxon>
        <taxon>Streptophyta</taxon>
        <taxon>Embryophyta</taxon>
        <taxon>Tracheophyta</taxon>
        <taxon>Spermatophyta</taxon>
        <taxon>Magnoliopsida</taxon>
        <taxon>eudicotyledons</taxon>
        <taxon>Gunneridae</taxon>
        <taxon>Pentapetalae</taxon>
        <taxon>asterids</taxon>
        <taxon>campanulids</taxon>
        <taxon>Asterales</taxon>
        <taxon>Asteraceae</taxon>
        <taxon>Asteroideae</taxon>
        <taxon>Anthemideae</taxon>
        <taxon>Anthemidinae</taxon>
        <taxon>Tanacetum</taxon>
    </lineage>
</organism>
<accession>A0A699T249</accession>
<proteinExistence type="predicted"/>